<dbReference type="EMBL" id="JAWDGP010001480">
    <property type="protein sequence ID" value="KAK3791232.1"/>
    <property type="molecule type" value="Genomic_DNA"/>
</dbReference>
<comment type="caution">
    <text evidence="1">The sequence shown here is derived from an EMBL/GenBank/DDBJ whole genome shotgun (WGS) entry which is preliminary data.</text>
</comment>
<sequence>MIHISHRTKVIVLMENNDLCPRLMTSGWCQAWSLTVTSPGKWTVQVMSTYLHNSRPDVQSSDQYPLCASSEHMSGGNTAITRCQGTLPVYYLGGLVNGNDR</sequence>
<proteinExistence type="predicted"/>
<dbReference type="Proteomes" id="UP001283361">
    <property type="component" value="Unassembled WGS sequence"/>
</dbReference>
<evidence type="ECO:0000313" key="1">
    <source>
        <dbReference type="EMBL" id="KAK3791232.1"/>
    </source>
</evidence>
<name>A0AAE1AR63_9GAST</name>
<reference evidence="1" key="1">
    <citation type="journal article" date="2023" name="G3 (Bethesda)">
        <title>A reference genome for the long-term kleptoplast-retaining sea slug Elysia crispata morphotype clarki.</title>
        <authorList>
            <person name="Eastman K.E."/>
            <person name="Pendleton A.L."/>
            <person name="Shaikh M.A."/>
            <person name="Suttiyut T."/>
            <person name="Ogas R."/>
            <person name="Tomko P."/>
            <person name="Gavelis G."/>
            <person name="Widhalm J.R."/>
            <person name="Wisecaver J.H."/>
        </authorList>
    </citation>
    <scope>NUCLEOTIDE SEQUENCE</scope>
    <source>
        <strain evidence="1">ECLA1</strain>
    </source>
</reference>
<accession>A0AAE1AR63</accession>
<dbReference type="AlphaFoldDB" id="A0AAE1AR63"/>
<organism evidence="1 2">
    <name type="scientific">Elysia crispata</name>
    <name type="common">lettuce slug</name>
    <dbReference type="NCBI Taxonomy" id="231223"/>
    <lineage>
        <taxon>Eukaryota</taxon>
        <taxon>Metazoa</taxon>
        <taxon>Spiralia</taxon>
        <taxon>Lophotrochozoa</taxon>
        <taxon>Mollusca</taxon>
        <taxon>Gastropoda</taxon>
        <taxon>Heterobranchia</taxon>
        <taxon>Euthyneura</taxon>
        <taxon>Panpulmonata</taxon>
        <taxon>Sacoglossa</taxon>
        <taxon>Placobranchoidea</taxon>
        <taxon>Plakobranchidae</taxon>
        <taxon>Elysia</taxon>
    </lineage>
</organism>
<protein>
    <submittedName>
        <fullName evidence="1">Uncharacterized protein</fullName>
    </submittedName>
</protein>
<keyword evidence="2" id="KW-1185">Reference proteome</keyword>
<gene>
    <name evidence="1" type="ORF">RRG08_047140</name>
</gene>
<evidence type="ECO:0000313" key="2">
    <source>
        <dbReference type="Proteomes" id="UP001283361"/>
    </source>
</evidence>